<feature type="domain" description="Sodium/calcium exchanger membrane region" evidence="6">
    <location>
        <begin position="192"/>
        <end position="335"/>
    </location>
</feature>
<feature type="transmembrane region" description="Helical" evidence="5">
    <location>
        <begin position="74"/>
        <end position="92"/>
    </location>
</feature>
<dbReference type="EMBL" id="LMTZ01000029">
    <property type="protein sequence ID" value="KST69277.1"/>
    <property type="molecule type" value="Genomic_DNA"/>
</dbReference>
<evidence type="ECO:0000256" key="2">
    <source>
        <dbReference type="ARBA" id="ARBA00022692"/>
    </source>
</evidence>
<dbReference type="OrthoDB" id="8447150at2"/>
<keyword evidence="2 5" id="KW-0812">Transmembrane</keyword>
<keyword evidence="8" id="KW-1185">Reference proteome</keyword>
<name>A0A0V7ZXE6_9CYAN</name>
<comment type="caution">
    <text evidence="7">The sequence shown here is derived from an EMBL/GenBank/DDBJ whole genome shotgun (WGS) entry which is preliminary data.</text>
</comment>
<feature type="transmembrane region" description="Helical" evidence="5">
    <location>
        <begin position="128"/>
        <end position="148"/>
    </location>
</feature>
<comment type="subcellular location">
    <subcellularLocation>
        <location evidence="1">Membrane</location>
        <topology evidence="1">Multi-pass membrane protein</topology>
    </subcellularLocation>
</comment>
<feature type="domain" description="Sodium/calcium exchanger membrane region" evidence="6">
    <location>
        <begin position="7"/>
        <end position="172"/>
    </location>
</feature>
<feature type="transmembrane region" description="Helical" evidence="5">
    <location>
        <begin position="222"/>
        <end position="248"/>
    </location>
</feature>
<dbReference type="RefSeq" id="WP_027845152.1">
    <property type="nucleotide sequence ID" value="NZ_LMTZ01000029.1"/>
</dbReference>
<sequence length="342" mass="36777">MNLFLWFLVLLGAVIAAHWGADKLAEPLQKLRKRWGLSEAAAAAFVALATASPEVGTNVASAVGGLQDIGLGNLLGSNIISVPAIVTVSYIASMANAKDNSQVTSQSNSNNSSSDNPQTHVLRVKPEALTVQAIPYLLIIALAAILTLPQPWRGLQPIDGWIMLVAYFIYLAQAVMRERQNHQTVEWEKQEIIIAIAGILSLCLGAYLTVKATENIVSLLGISQLVGGLFITSTMSIAPEVFATWSVARSGQVTAATTNVIADNTATMTLAFFPLALVSLPVKDLQLYSFNLTFVALLGIIYAAVIHWGAQKYSFELWEVVALNGVYLVYLGIMVFGILNVF</sequence>
<proteinExistence type="predicted"/>
<dbReference type="PANTHER" id="PTHR10846:SF8">
    <property type="entry name" value="INNER MEMBRANE PROTEIN YRBG"/>
    <property type="match status" value="1"/>
</dbReference>
<evidence type="ECO:0000256" key="3">
    <source>
        <dbReference type="ARBA" id="ARBA00022989"/>
    </source>
</evidence>
<feature type="transmembrane region" description="Helical" evidence="5">
    <location>
        <begin position="317"/>
        <end position="339"/>
    </location>
</feature>
<gene>
    <name evidence="7" type="ORF">BC008_03570</name>
</gene>
<dbReference type="InterPro" id="IPR004837">
    <property type="entry name" value="NaCa_Exmemb"/>
</dbReference>
<protein>
    <submittedName>
        <fullName evidence="7">Sodium:calcium exchanger</fullName>
    </submittedName>
</protein>
<feature type="transmembrane region" description="Helical" evidence="5">
    <location>
        <begin position="260"/>
        <end position="282"/>
    </location>
</feature>
<dbReference type="PANTHER" id="PTHR10846">
    <property type="entry name" value="SODIUM/POTASSIUM/CALCIUM EXCHANGER"/>
    <property type="match status" value="1"/>
</dbReference>
<dbReference type="InterPro" id="IPR044880">
    <property type="entry name" value="NCX_ion-bd_dom_sf"/>
</dbReference>
<dbReference type="GO" id="GO:0005886">
    <property type="term" value="C:plasma membrane"/>
    <property type="evidence" value="ECO:0007669"/>
    <property type="project" value="TreeGrafter"/>
</dbReference>
<dbReference type="GO" id="GO:0008273">
    <property type="term" value="F:calcium, potassium:sodium antiporter activity"/>
    <property type="evidence" value="ECO:0007669"/>
    <property type="project" value="TreeGrafter"/>
</dbReference>
<feature type="transmembrane region" description="Helical" evidence="5">
    <location>
        <begin position="288"/>
        <end position="310"/>
    </location>
</feature>
<keyword evidence="3 5" id="KW-1133">Transmembrane helix</keyword>
<dbReference type="GO" id="GO:0005262">
    <property type="term" value="F:calcium channel activity"/>
    <property type="evidence" value="ECO:0007669"/>
    <property type="project" value="TreeGrafter"/>
</dbReference>
<dbReference type="Proteomes" id="UP000053372">
    <property type="component" value="Unassembled WGS sequence"/>
</dbReference>
<reference evidence="7 8" key="1">
    <citation type="journal article" date="2015" name="Genome Announc.">
        <title>Draft Genome of the Euendolithic (true boring) Cyanobacterium Mastigocoleus testarum strain BC008.</title>
        <authorList>
            <person name="Guida B.S."/>
            <person name="Garcia-Pichel F."/>
        </authorList>
    </citation>
    <scope>NUCLEOTIDE SEQUENCE [LARGE SCALE GENOMIC DNA]</scope>
    <source>
        <strain evidence="7 8">BC008</strain>
    </source>
</reference>
<evidence type="ECO:0000256" key="1">
    <source>
        <dbReference type="ARBA" id="ARBA00004141"/>
    </source>
</evidence>
<evidence type="ECO:0000256" key="4">
    <source>
        <dbReference type="ARBA" id="ARBA00023136"/>
    </source>
</evidence>
<evidence type="ECO:0000259" key="6">
    <source>
        <dbReference type="Pfam" id="PF01699"/>
    </source>
</evidence>
<evidence type="ECO:0000313" key="8">
    <source>
        <dbReference type="Proteomes" id="UP000053372"/>
    </source>
</evidence>
<dbReference type="AlphaFoldDB" id="A0A0V7ZXE6"/>
<feature type="transmembrane region" description="Helical" evidence="5">
    <location>
        <begin position="154"/>
        <end position="172"/>
    </location>
</feature>
<feature type="transmembrane region" description="Helical" evidence="5">
    <location>
        <begin position="192"/>
        <end position="210"/>
    </location>
</feature>
<evidence type="ECO:0000313" key="7">
    <source>
        <dbReference type="EMBL" id="KST69277.1"/>
    </source>
</evidence>
<organism evidence="7 8">
    <name type="scientific">Mastigocoleus testarum BC008</name>
    <dbReference type="NCBI Taxonomy" id="371196"/>
    <lineage>
        <taxon>Bacteria</taxon>
        <taxon>Bacillati</taxon>
        <taxon>Cyanobacteriota</taxon>
        <taxon>Cyanophyceae</taxon>
        <taxon>Nostocales</taxon>
        <taxon>Hapalosiphonaceae</taxon>
        <taxon>Mastigocoleus</taxon>
    </lineage>
</organism>
<dbReference type="Gene3D" id="1.20.1420.30">
    <property type="entry name" value="NCX, central ion-binding region"/>
    <property type="match status" value="1"/>
</dbReference>
<accession>A0A0V7ZXE6</accession>
<dbReference type="InterPro" id="IPR004481">
    <property type="entry name" value="K/Na/Ca-exchanger"/>
</dbReference>
<keyword evidence="4 5" id="KW-0472">Membrane</keyword>
<dbReference type="GO" id="GO:0006874">
    <property type="term" value="P:intracellular calcium ion homeostasis"/>
    <property type="evidence" value="ECO:0007669"/>
    <property type="project" value="TreeGrafter"/>
</dbReference>
<dbReference type="Pfam" id="PF01699">
    <property type="entry name" value="Na_Ca_ex"/>
    <property type="match status" value="2"/>
</dbReference>
<evidence type="ECO:0000256" key="5">
    <source>
        <dbReference type="SAM" id="Phobius"/>
    </source>
</evidence>